<evidence type="ECO:0000259" key="6">
    <source>
        <dbReference type="PROSITE" id="PS50157"/>
    </source>
</evidence>
<evidence type="ECO:0000256" key="4">
    <source>
        <dbReference type="PROSITE-ProRule" id="PRU00042"/>
    </source>
</evidence>
<sequence length="605" mass="64618">EQEEWDDDEDYDEDDDEDIDKEAQEIARRLGEQLWADISKVNAERSAAAAAADLASTSSTLLPGTSGQNGKKVEAALSTMKAILALVEKDPQARAALLSITIPNGPTILDILHQCATSGHIQRGISGPLSQVVVSLAKSEALFGNLKESNAPAIQLDIGKRKREAFDEGQQIHSHAFKRPYVPDAELQHQILDAIRIISQTLGSPPSQDLPSMVSPVRLQLHQVFLFAVTSASIAGPNMHSLQEIGGLIQVVGVLSGIQIGHTLETQPAPPPFPSGYPWSIPQPPPSVATDIGTAVYPCLVANCGKVFSRLYSLRAHQRSHAAHRPYRCNLCPASFARNHDLKRHVKLHDQKAWKCQGCNKVFSRRDAIKRHKTGTRTRGPRSEICLAAEVVEVELEGAEADAAMREERRAKLWNGIAVNEASEAAAVASGNNPFGTVDEGEINPAVIFNIQSSILGLHGLLQALVGNTLGNPVNQTSSMPVDPSAGHATLASVIARAQSQNGSAIATSYPQSSLVQPLEMQGVVDVPVREGTSTQPSIVGENVDNLLSLSMYGLSDEQTKLLEVAIANAASAAQAQAEAEAALEEEAEDGEGDEDGEGENEDAE</sequence>
<evidence type="ECO:0000256" key="2">
    <source>
        <dbReference type="ARBA" id="ARBA00022771"/>
    </source>
</evidence>
<name>A0A9P6EE22_9AGAR</name>
<dbReference type="GO" id="GO:0008270">
    <property type="term" value="F:zinc ion binding"/>
    <property type="evidence" value="ECO:0007669"/>
    <property type="project" value="UniProtKB-KW"/>
</dbReference>
<dbReference type="PROSITE" id="PS00028">
    <property type="entry name" value="ZINC_FINGER_C2H2_1"/>
    <property type="match status" value="2"/>
</dbReference>
<keyword evidence="2 4" id="KW-0863">Zinc-finger</keyword>
<dbReference type="EMBL" id="MU157862">
    <property type="protein sequence ID" value="KAF9527340.1"/>
    <property type="molecule type" value="Genomic_DNA"/>
</dbReference>
<keyword evidence="1" id="KW-0479">Metal-binding</keyword>
<feature type="domain" description="C2H2-type" evidence="6">
    <location>
        <begin position="327"/>
        <end position="349"/>
    </location>
</feature>
<feature type="compositionally biased region" description="Acidic residues" evidence="5">
    <location>
        <begin position="582"/>
        <end position="605"/>
    </location>
</feature>
<dbReference type="InterPro" id="IPR036236">
    <property type="entry name" value="Znf_C2H2_sf"/>
</dbReference>
<evidence type="ECO:0000256" key="5">
    <source>
        <dbReference type="SAM" id="MobiDB-lite"/>
    </source>
</evidence>
<accession>A0A9P6EE22</accession>
<feature type="compositionally biased region" description="Acidic residues" evidence="5">
    <location>
        <begin position="1"/>
        <end position="20"/>
    </location>
</feature>
<dbReference type="Gene3D" id="3.30.160.60">
    <property type="entry name" value="Classic Zinc Finger"/>
    <property type="match status" value="2"/>
</dbReference>
<feature type="non-terminal residue" evidence="7">
    <location>
        <position position="1"/>
    </location>
</feature>
<feature type="region of interest" description="Disordered" evidence="5">
    <location>
        <begin position="577"/>
        <end position="605"/>
    </location>
</feature>
<dbReference type="InterPro" id="IPR013087">
    <property type="entry name" value="Znf_C2H2_type"/>
</dbReference>
<proteinExistence type="predicted"/>
<dbReference type="SMART" id="SM00355">
    <property type="entry name" value="ZnF_C2H2"/>
    <property type="match status" value="3"/>
</dbReference>
<feature type="region of interest" description="Disordered" evidence="5">
    <location>
        <begin position="1"/>
        <end position="24"/>
    </location>
</feature>
<dbReference type="SUPFAM" id="SSF57667">
    <property type="entry name" value="beta-beta-alpha zinc fingers"/>
    <property type="match status" value="1"/>
</dbReference>
<dbReference type="Proteomes" id="UP000807306">
    <property type="component" value="Unassembled WGS sequence"/>
</dbReference>
<feature type="domain" description="C2H2-type" evidence="6">
    <location>
        <begin position="297"/>
        <end position="326"/>
    </location>
</feature>
<feature type="domain" description="C2H2-type" evidence="6">
    <location>
        <begin position="354"/>
        <end position="383"/>
    </location>
</feature>
<dbReference type="PANTHER" id="PTHR23235:SF120">
    <property type="entry name" value="KRUPPEL-LIKE FACTOR 15"/>
    <property type="match status" value="1"/>
</dbReference>
<evidence type="ECO:0000313" key="8">
    <source>
        <dbReference type="Proteomes" id="UP000807306"/>
    </source>
</evidence>
<dbReference type="GO" id="GO:0000981">
    <property type="term" value="F:DNA-binding transcription factor activity, RNA polymerase II-specific"/>
    <property type="evidence" value="ECO:0007669"/>
    <property type="project" value="TreeGrafter"/>
</dbReference>
<dbReference type="AlphaFoldDB" id="A0A9P6EE22"/>
<keyword evidence="3" id="KW-0862">Zinc</keyword>
<gene>
    <name evidence="7" type="ORF">CPB83DRAFT_728263</name>
</gene>
<reference evidence="7" key="1">
    <citation type="submission" date="2020-11" db="EMBL/GenBank/DDBJ databases">
        <authorList>
            <consortium name="DOE Joint Genome Institute"/>
            <person name="Ahrendt S."/>
            <person name="Riley R."/>
            <person name="Andreopoulos W."/>
            <person name="Labutti K."/>
            <person name="Pangilinan J."/>
            <person name="Ruiz-Duenas F.J."/>
            <person name="Barrasa J.M."/>
            <person name="Sanchez-Garcia M."/>
            <person name="Camarero S."/>
            <person name="Miyauchi S."/>
            <person name="Serrano A."/>
            <person name="Linde D."/>
            <person name="Babiker R."/>
            <person name="Drula E."/>
            <person name="Ayuso-Fernandez I."/>
            <person name="Pacheco R."/>
            <person name="Padilla G."/>
            <person name="Ferreira P."/>
            <person name="Barriuso J."/>
            <person name="Kellner H."/>
            <person name="Castanera R."/>
            <person name="Alfaro M."/>
            <person name="Ramirez L."/>
            <person name="Pisabarro A.G."/>
            <person name="Kuo A."/>
            <person name="Tritt A."/>
            <person name="Lipzen A."/>
            <person name="He G."/>
            <person name="Yan M."/>
            <person name="Ng V."/>
            <person name="Cullen D."/>
            <person name="Martin F."/>
            <person name="Rosso M.-N."/>
            <person name="Henrissat B."/>
            <person name="Hibbett D."/>
            <person name="Martinez A.T."/>
            <person name="Grigoriev I.V."/>
        </authorList>
    </citation>
    <scope>NUCLEOTIDE SEQUENCE</scope>
    <source>
        <strain evidence="7">CBS 506.95</strain>
    </source>
</reference>
<evidence type="ECO:0000256" key="1">
    <source>
        <dbReference type="ARBA" id="ARBA00022723"/>
    </source>
</evidence>
<dbReference type="GO" id="GO:0000978">
    <property type="term" value="F:RNA polymerase II cis-regulatory region sequence-specific DNA binding"/>
    <property type="evidence" value="ECO:0007669"/>
    <property type="project" value="TreeGrafter"/>
</dbReference>
<evidence type="ECO:0000256" key="3">
    <source>
        <dbReference type="ARBA" id="ARBA00022833"/>
    </source>
</evidence>
<feature type="non-terminal residue" evidence="7">
    <location>
        <position position="605"/>
    </location>
</feature>
<keyword evidence="8" id="KW-1185">Reference proteome</keyword>
<comment type="caution">
    <text evidence="7">The sequence shown here is derived from an EMBL/GenBank/DDBJ whole genome shotgun (WGS) entry which is preliminary data.</text>
</comment>
<dbReference type="PROSITE" id="PS50157">
    <property type="entry name" value="ZINC_FINGER_C2H2_2"/>
    <property type="match status" value="3"/>
</dbReference>
<dbReference type="OrthoDB" id="8922241at2759"/>
<evidence type="ECO:0000313" key="7">
    <source>
        <dbReference type="EMBL" id="KAF9527340.1"/>
    </source>
</evidence>
<organism evidence="7 8">
    <name type="scientific">Crepidotus variabilis</name>
    <dbReference type="NCBI Taxonomy" id="179855"/>
    <lineage>
        <taxon>Eukaryota</taxon>
        <taxon>Fungi</taxon>
        <taxon>Dikarya</taxon>
        <taxon>Basidiomycota</taxon>
        <taxon>Agaricomycotina</taxon>
        <taxon>Agaricomycetes</taxon>
        <taxon>Agaricomycetidae</taxon>
        <taxon>Agaricales</taxon>
        <taxon>Agaricineae</taxon>
        <taxon>Crepidotaceae</taxon>
        <taxon>Crepidotus</taxon>
    </lineage>
</organism>
<protein>
    <recommendedName>
        <fullName evidence="6">C2H2-type domain-containing protein</fullName>
    </recommendedName>
</protein>
<dbReference type="Pfam" id="PF00096">
    <property type="entry name" value="zf-C2H2"/>
    <property type="match status" value="3"/>
</dbReference>
<dbReference type="PANTHER" id="PTHR23235">
    <property type="entry name" value="KRUEPPEL-LIKE TRANSCRIPTION FACTOR"/>
    <property type="match status" value="1"/>
</dbReference>